<dbReference type="Proteomes" id="UP000192223">
    <property type="component" value="Unplaced"/>
</dbReference>
<keyword evidence="5" id="KW-0808">Transferase</keyword>
<feature type="transmembrane region" description="Helical" evidence="5">
    <location>
        <begin position="51"/>
        <end position="70"/>
    </location>
</feature>
<evidence type="ECO:0000313" key="7">
    <source>
        <dbReference type="RefSeq" id="XP_025836344.1"/>
    </source>
</evidence>
<feature type="transmembrane region" description="Helical" evidence="5">
    <location>
        <begin position="119"/>
        <end position="136"/>
    </location>
</feature>
<gene>
    <name evidence="9" type="primary">LOC112906439</name>
    <name evidence="7" type="synonym">LOC112906437</name>
    <name evidence="8" type="synonym">LOC112906438</name>
    <name evidence="10" type="synonym">LOC112906440</name>
</gene>
<dbReference type="GO" id="GO:0005789">
    <property type="term" value="C:endoplasmic reticulum membrane"/>
    <property type="evidence" value="ECO:0007669"/>
    <property type="project" value="UniProtKB-SubCell"/>
</dbReference>
<dbReference type="RefSeq" id="XP_025836344.1">
    <property type="nucleotide sequence ID" value="XM_025980559.1"/>
</dbReference>
<proteinExistence type="inferred from homology"/>
<feature type="transmembrane region" description="Helical" evidence="5">
    <location>
        <begin position="237"/>
        <end position="258"/>
    </location>
</feature>
<dbReference type="KEGG" id="apln:112906439"/>
<dbReference type="UniPathway" id="UPA00196"/>
<dbReference type="GO" id="GO:0072659">
    <property type="term" value="P:protein localization to plasma membrane"/>
    <property type="evidence" value="ECO:0007669"/>
    <property type="project" value="TreeGrafter"/>
</dbReference>
<feature type="transmembrane region" description="Helical" evidence="5">
    <location>
        <begin position="211"/>
        <end position="230"/>
    </location>
</feature>
<evidence type="ECO:0000313" key="6">
    <source>
        <dbReference type="Proteomes" id="UP000192223"/>
    </source>
</evidence>
<dbReference type="GeneID" id="112906439"/>
<feature type="transmembrane region" description="Helical" evidence="5">
    <location>
        <begin position="384"/>
        <end position="409"/>
    </location>
</feature>
<dbReference type="RefSeq" id="XP_025836349.1">
    <property type="nucleotide sequence ID" value="XM_025980564.1"/>
</dbReference>
<keyword evidence="5" id="KW-0337">GPI-anchor biosynthesis</keyword>
<comment type="pathway">
    <text evidence="5">Glycolipid biosynthesis; glycosylphosphatidylinositol-anchor biosynthesis.</text>
</comment>
<keyword evidence="6" id="KW-1185">Reference proteome</keyword>
<feature type="transmembrane region" description="Helical" evidence="5">
    <location>
        <begin position="24"/>
        <end position="44"/>
    </location>
</feature>
<keyword evidence="5" id="KW-0012">Acyltransferase</keyword>
<feature type="transmembrane region" description="Helical" evidence="5">
    <location>
        <begin position="342"/>
        <end position="363"/>
    </location>
</feature>
<protein>
    <recommendedName>
        <fullName evidence="5">Phosphatidylinositol-glycan biosynthesis class W protein</fullName>
        <ecNumber evidence="5">2.3.-.-</ecNumber>
    </recommendedName>
</protein>
<keyword evidence="3 5" id="KW-1133">Transmembrane helix</keyword>
<keyword evidence="2 5" id="KW-0812">Transmembrane</keyword>
<dbReference type="InterPro" id="IPR009447">
    <property type="entry name" value="PIGW/GWT1"/>
</dbReference>
<evidence type="ECO:0000256" key="1">
    <source>
        <dbReference type="ARBA" id="ARBA00004141"/>
    </source>
</evidence>
<feature type="transmembrane region" description="Helical" evidence="5">
    <location>
        <begin position="178"/>
        <end position="196"/>
    </location>
</feature>
<feature type="transmembrane region" description="Helical" evidence="5">
    <location>
        <begin position="421"/>
        <end position="441"/>
    </location>
</feature>
<comment type="subcellular location">
    <subcellularLocation>
        <location evidence="5">Endoplasmic reticulum membrane</location>
        <topology evidence="5">Multi-pass membrane protein</topology>
    </subcellularLocation>
    <subcellularLocation>
        <location evidence="1">Membrane</location>
        <topology evidence="1">Multi-pass membrane protein</topology>
    </subcellularLocation>
</comment>
<accession>A0A7F5RK18</accession>
<evidence type="ECO:0000313" key="10">
    <source>
        <dbReference type="RefSeq" id="XP_025836350.1"/>
    </source>
</evidence>
<dbReference type="KEGG" id="apln:112906440"/>
<dbReference type="GO" id="GO:0006506">
    <property type="term" value="P:GPI anchor biosynthetic process"/>
    <property type="evidence" value="ECO:0007669"/>
    <property type="project" value="UniProtKB-UniPathway"/>
</dbReference>
<evidence type="ECO:0000313" key="9">
    <source>
        <dbReference type="RefSeq" id="XP_025836349.1"/>
    </source>
</evidence>
<dbReference type="OrthoDB" id="15270at2759"/>
<keyword evidence="5" id="KW-0256">Endoplasmic reticulum</keyword>
<dbReference type="PANTHER" id="PTHR20661">
    <property type="entry name" value="PHOSPHATIDYLINOSITOL-GLYCAN BIOSYNTHESIS CLASS W PROTEIN"/>
    <property type="match status" value="1"/>
</dbReference>
<dbReference type="KEGG" id="apln:112906437"/>
<reference evidence="7 8" key="1">
    <citation type="submission" date="2025-04" db="UniProtKB">
        <authorList>
            <consortium name="RefSeq"/>
        </authorList>
    </citation>
    <scope>IDENTIFICATION</scope>
    <source>
        <tissue evidence="7 8">Entire body</tissue>
    </source>
</reference>
<comment type="function">
    <text evidence="5">A acetyltransferase, which acetylates the inositol ring of phosphatidylinositol during biosynthesis of GPI-anchor.</text>
</comment>
<dbReference type="AlphaFoldDB" id="A0A7F5RK18"/>
<dbReference type="GO" id="GO:0032216">
    <property type="term" value="F:glucosaminyl-phosphatidylinositol O-acyltransferase activity"/>
    <property type="evidence" value="ECO:0007669"/>
    <property type="project" value="TreeGrafter"/>
</dbReference>
<feature type="transmembrane region" description="Helical" evidence="5">
    <location>
        <begin position="278"/>
        <end position="300"/>
    </location>
</feature>
<dbReference type="KEGG" id="apln:112906438"/>
<dbReference type="RefSeq" id="XP_025836347.1">
    <property type="nucleotide sequence ID" value="XM_025980562.1"/>
</dbReference>
<comment type="similarity">
    <text evidence="5">Belongs to the PIGW family.</text>
</comment>
<evidence type="ECO:0000256" key="3">
    <source>
        <dbReference type="ARBA" id="ARBA00022989"/>
    </source>
</evidence>
<dbReference type="RefSeq" id="XP_025836350.1">
    <property type="nucleotide sequence ID" value="XM_025980565.1"/>
</dbReference>
<dbReference type="PANTHER" id="PTHR20661:SF0">
    <property type="entry name" value="PHOSPHATIDYLINOSITOL-GLYCAN BIOSYNTHESIS CLASS W PROTEIN"/>
    <property type="match status" value="1"/>
</dbReference>
<dbReference type="Pfam" id="PF06423">
    <property type="entry name" value="GWT1"/>
    <property type="match status" value="1"/>
</dbReference>
<evidence type="ECO:0000256" key="4">
    <source>
        <dbReference type="ARBA" id="ARBA00023136"/>
    </source>
</evidence>
<name>A0A7F5RK18_AGRPL</name>
<dbReference type="PIRSF" id="PIRSF017321">
    <property type="entry name" value="GWT1"/>
    <property type="match status" value="1"/>
</dbReference>
<evidence type="ECO:0000256" key="5">
    <source>
        <dbReference type="RuleBase" id="RU280819"/>
    </source>
</evidence>
<dbReference type="EC" id="2.3.-.-" evidence="5"/>
<feature type="transmembrane region" description="Helical" evidence="5">
    <location>
        <begin position="312"/>
        <end position="330"/>
    </location>
</feature>
<evidence type="ECO:0000313" key="8">
    <source>
        <dbReference type="RefSeq" id="XP_025836347.1"/>
    </source>
</evidence>
<evidence type="ECO:0000256" key="2">
    <source>
        <dbReference type="ARBA" id="ARBA00022692"/>
    </source>
</evidence>
<organism evidence="6 9">
    <name type="scientific">Agrilus planipennis</name>
    <name type="common">Emerald ash borer</name>
    <name type="synonym">Agrilus marcopoli</name>
    <dbReference type="NCBI Taxonomy" id="224129"/>
    <lineage>
        <taxon>Eukaryota</taxon>
        <taxon>Metazoa</taxon>
        <taxon>Ecdysozoa</taxon>
        <taxon>Arthropoda</taxon>
        <taxon>Hexapoda</taxon>
        <taxon>Insecta</taxon>
        <taxon>Pterygota</taxon>
        <taxon>Neoptera</taxon>
        <taxon>Endopterygota</taxon>
        <taxon>Coleoptera</taxon>
        <taxon>Polyphaga</taxon>
        <taxon>Elateriformia</taxon>
        <taxon>Buprestoidea</taxon>
        <taxon>Buprestidae</taxon>
        <taxon>Agrilinae</taxon>
        <taxon>Agrilus</taxon>
    </lineage>
</organism>
<sequence length="448" mass="50536">MEGENARDALFHSNGTTALETYSVIFPSALLTFITTTASSFIVISSYAKLFVLDFVFLVIPLILNVTIFANLINEIIFTLICVSICALMIRQDTNEKPAPKQLTTDCTKLNYITNLRSTINIMSVLAILAVDFPVFPRRFTKTETVGYSLMDVGVGLYILSNGIVAPEVHAKTTSLTNIIKSTIPLITLGCARFLLVKELDYYVPVSEYGVHWNFFITLAVTKILCSLILKIISIQYAIIISVCILLVHEVGLQLFLFDFVMTQTERNTFWTANREGIVSIPGYVGLYFISVGIGDILGIRSKYHMKKKFKLGLKLVACSFIFLWATFLLDKNFGVSRRLANSGYCAWVMFIGISMTSFFYLIEQIQVHIYKKSNIEHPIYVPFIFEAINYNGLAYFLLCNVLTGIINIPSDTMTYDTNSSLMIIILYMLINCGIMCVLYYKNIKLKL</sequence>
<keyword evidence="4 5" id="KW-0472">Membrane</keyword>
<feature type="transmembrane region" description="Helical" evidence="5">
    <location>
        <begin position="148"/>
        <end position="166"/>
    </location>
</feature>